<protein>
    <submittedName>
        <fullName evidence="2">Uncharacterized protein</fullName>
    </submittedName>
</protein>
<evidence type="ECO:0000313" key="3">
    <source>
        <dbReference type="Proteomes" id="UP001271789"/>
    </source>
</evidence>
<sequence>MFERFLSATLLNFYYLGNFLISMTMGTICVLFLLAATALIMRVSTELGLENDYWSIVLKNIAGFSSVALLIFFTGIGIAFVLKDFRKDLKKETIY</sequence>
<feature type="transmembrane region" description="Helical" evidence="1">
    <location>
        <begin position="61"/>
        <end position="82"/>
    </location>
</feature>
<gene>
    <name evidence="2" type="ORF">MsAg5_01410</name>
</gene>
<dbReference type="AlphaFoldDB" id="A0AAE4MHX3"/>
<keyword evidence="3" id="KW-1185">Reference proteome</keyword>
<dbReference type="Proteomes" id="UP001271789">
    <property type="component" value="Unassembled WGS sequence"/>
</dbReference>
<evidence type="ECO:0000256" key="1">
    <source>
        <dbReference type="SAM" id="Phobius"/>
    </source>
</evidence>
<reference evidence="2" key="1">
    <citation type="submission" date="2023-06" db="EMBL/GenBank/DDBJ databases">
        <title>Genome sequence of Methanosarcinaceae archaeon Ag5.</title>
        <authorList>
            <person name="Protasov E."/>
            <person name="Platt K."/>
            <person name="Poehlein A."/>
            <person name="Daniel R."/>
            <person name="Brune A."/>
        </authorList>
    </citation>
    <scope>NUCLEOTIDE SEQUENCE</scope>
    <source>
        <strain evidence="2">Ag5</strain>
    </source>
</reference>
<feature type="transmembrane region" description="Helical" evidence="1">
    <location>
        <begin position="12"/>
        <end position="41"/>
    </location>
</feature>
<proteinExistence type="predicted"/>
<comment type="caution">
    <text evidence="2">The sequence shown here is derived from an EMBL/GenBank/DDBJ whole genome shotgun (WGS) entry which is preliminary data.</text>
</comment>
<organism evidence="2 3">
    <name type="scientific">Methanolapillus africanus</name>
    <dbReference type="NCBI Taxonomy" id="3028297"/>
    <lineage>
        <taxon>Archaea</taxon>
        <taxon>Methanobacteriati</taxon>
        <taxon>Methanobacteriota</taxon>
        <taxon>Stenosarchaea group</taxon>
        <taxon>Methanomicrobia</taxon>
        <taxon>Methanosarcinales</taxon>
        <taxon>Methanosarcinaceae</taxon>
        <taxon>Methanolapillus</taxon>
    </lineage>
</organism>
<keyword evidence="1" id="KW-0812">Transmembrane</keyword>
<dbReference type="RefSeq" id="WP_338098696.1">
    <property type="nucleotide sequence ID" value="NZ_JAWDKD010000003.1"/>
</dbReference>
<keyword evidence="1" id="KW-0472">Membrane</keyword>
<dbReference type="EMBL" id="JAWDKD010000003">
    <property type="protein sequence ID" value="MDV0446311.1"/>
    <property type="molecule type" value="Genomic_DNA"/>
</dbReference>
<accession>A0AAE4MHX3</accession>
<name>A0AAE4MHX3_9EURY</name>
<keyword evidence="1" id="KW-1133">Transmembrane helix</keyword>
<evidence type="ECO:0000313" key="2">
    <source>
        <dbReference type="EMBL" id="MDV0446311.1"/>
    </source>
</evidence>